<proteinExistence type="predicted"/>
<evidence type="ECO:0000313" key="1">
    <source>
        <dbReference type="EMBL" id="PRY35020.1"/>
    </source>
</evidence>
<gene>
    <name evidence="1" type="ORF">CLV58_115103</name>
</gene>
<sequence length="117" mass="14206">MNNLVASYRLELTTVNALNLLIHNYRRQDIEYLRKNPSFDYAWQMYWHGDHETLTIDKFWPVWAEKFDYQTQAYLLHYAMQRYGEEAYRNIDGAADWKKRLDQLLNEQHPDDSDAND</sequence>
<dbReference type="EMBL" id="PVTE01000015">
    <property type="protein sequence ID" value="PRY35020.1"/>
    <property type="molecule type" value="Genomic_DNA"/>
</dbReference>
<evidence type="ECO:0000313" key="2">
    <source>
        <dbReference type="Proteomes" id="UP000238375"/>
    </source>
</evidence>
<organism evidence="1 2">
    <name type="scientific">Spirosoma oryzae</name>
    <dbReference type="NCBI Taxonomy" id="1469603"/>
    <lineage>
        <taxon>Bacteria</taxon>
        <taxon>Pseudomonadati</taxon>
        <taxon>Bacteroidota</taxon>
        <taxon>Cytophagia</taxon>
        <taxon>Cytophagales</taxon>
        <taxon>Cytophagaceae</taxon>
        <taxon>Spirosoma</taxon>
    </lineage>
</organism>
<dbReference type="RefSeq" id="WP_106139158.1">
    <property type="nucleotide sequence ID" value="NZ_PVTE01000015.1"/>
</dbReference>
<dbReference type="AlphaFoldDB" id="A0A2T0SNM7"/>
<comment type="caution">
    <text evidence="1">The sequence shown here is derived from an EMBL/GenBank/DDBJ whole genome shotgun (WGS) entry which is preliminary data.</text>
</comment>
<reference evidence="1 2" key="1">
    <citation type="submission" date="2018-03" db="EMBL/GenBank/DDBJ databases">
        <title>Genomic Encyclopedia of Archaeal and Bacterial Type Strains, Phase II (KMG-II): from individual species to whole genera.</title>
        <authorList>
            <person name="Goeker M."/>
        </authorList>
    </citation>
    <scope>NUCLEOTIDE SEQUENCE [LARGE SCALE GENOMIC DNA]</scope>
    <source>
        <strain evidence="1 2">DSM 28354</strain>
    </source>
</reference>
<dbReference type="OrthoDB" id="961703at2"/>
<keyword evidence="2" id="KW-1185">Reference proteome</keyword>
<dbReference type="Proteomes" id="UP000238375">
    <property type="component" value="Unassembled WGS sequence"/>
</dbReference>
<protein>
    <submittedName>
        <fullName evidence="1">Uncharacterized protein</fullName>
    </submittedName>
</protein>
<name>A0A2T0SNM7_9BACT</name>
<accession>A0A2T0SNM7</accession>